<reference evidence="1 2" key="1">
    <citation type="submission" date="2020-08" db="EMBL/GenBank/DDBJ databases">
        <title>Draft genome sequencing of an Anaerocolumna strain isolated from anoxic soil subjected to BSD treatment.</title>
        <authorList>
            <person name="Uek A."/>
            <person name="Tonouchi A."/>
        </authorList>
    </citation>
    <scope>NUCLEOTIDE SEQUENCE [LARGE SCALE GENOMIC DNA]</scope>
    <source>
        <strain evidence="1 2">CTTW</strain>
    </source>
</reference>
<protein>
    <recommendedName>
        <fullName evidence="3">Nitroreductase domain-containing protein</fullName>
    </recommendedName>
</protein>
<dbReference type="GO" id="GO:0016491">
    <property type="term" value="F:oxidoreductase activity"/>
    <property type="evidence" value="ECO:0007669"/>
    <property type="project" value="InterPro"/>
</dbReference>
<evidence type="ECO:0000313" key="1">
    <source>
        <dbReference type="EMBL" id="BCJ97745.1"/>
    </source>
</evidence>
<proteinExistence type="predicted"/>
<name>A0A7I8DL23_9FIRM</name>
<dbReference type="SUPFAM" id="SSF55469">
    <property type="entry name" value="FMN-dependent nitroreductase-like"/>
    <property type="match status" value="1"/>
</dbReference>
<dbReference type="Proteomes" id="UP000515703">
    <property type="component" value="Chromosome"/>
</dbReference>
<organism evidence="1 2">
    <name type="scientific">Anaerocolumna chitinilytica</name>
    <dbReference type="NCBI Taxonomy" id="1727145"/>
    <lineage>
        <taxon>Bacteria</taxon>
        <taxon>Bacillati</taxon>
        <taxon>Bacillota</taxon>
        <taxon>Clostridia</taxon>
        <taxon>Lachnospirales</taxon>
        <taxon>Lachnospiraceae</taxon>
        <taxon>Anaerocolumna</taxon>
    </lineage>
</organism>
<dbReference type="InterPro" id="IPR000415">
    <property type="entry name" value="Nitroreductase-like"/>
</dbReference>
<keyword evidence="2" id="KW-1185">Reference proteome</keyword>
<reference evidence="1 2" key="2">
    <citation type="submission" date="2020-08" db="EMBL/GenBank/DDBJ databases">
        <authorList>
            <person name="Ueki A."/>
            <person name="Tonouchi A."/>
        </authorList>
    </citation>
    <scope>NUCLEOTIDE SEQUENCE [LARGE SCALE GENOMIC DNA]</scope>
    <source>
        <strain evidence="1 2">CTTW</strain>
    </source>
</reference>
<dbReference type="RefSeq" id="WP_185258142.1">
    <property type="nucleotide sequence ID" value="NZ_AP023368.1"/>
</dbReference>
<sequence>METLEAIFNRRSIRDFTDEPVVQGFLILKGFYSKNLNTGRLLQNPGKSSMYKL</sequence>
<gene>
    <name evidence="1" type="ORF">bsdcttw_07860</name>
</gene>
<dbReference type="KEGG" id="acht:bsdcttw_07860"/>
<evidence type="ECO:0000313" key="2">
    <source>
        <dbReference type="Proteomes" id="UP000515703"/>
    </source>
</evidence>
<evidence type="ECO:0008006" key="3">
    <source>
        <dbReference type="Google" id="ProtNLM"/>
    </source>
</evidence>
<dbReference type="AlphaFoldDB" id="A0A7I8DL23"/>
<accession>A0A7I8DL23</accession>
<dbReference type="EMBL" id="AP023368">
    <property type="protein sequence ID" value="BCJ97745.1"/>
    <property type="molecule type" value="Genomic_DNA"/>
</dbReference>